<dbReference type="CDD" id="cd04196">
    <property type="entry name" value="GT_2_like_d"/>
    <property type="match status" value="1"/>
</dbReference>
<dbReference type="Gene3D" id="3.90.550.10">
    <property type="entry name" value="Spore Coat Polysaccharide Biosynthesis Protein SpsA, Chain A"/>
    <property type="match status" value="1"/>
</dbReference>
<dbReference type="PANTHER" id="PTHR43685:SF2">
    <property type="entry name" value="GLYCOSYLTRANSFERASE 2-LIKE DOMAIN-CONTAINING PROTEIN"/>
    <property type="match status" value="1"/>
</dbReference>
<organism evidence="2 3">
    <name type="scientific">Mucilaginibacter gynuensis</name>
    <dbReference type="NCBI Taxonomy" id="1302236"/>
    <lineage>
        <taxon>Bacteria</taxon>
        <taxon>Pseudomonadati</taxon>
        <taxon>Bacteroidota</taxon>
        <taxon>Sphingobacteriia</taxon>
        <taxon>Sphingobacteriales</taxon>
        <taxon>Sphingobacteriaceae</taxon>
        <taxon>Mucilaginibacter</taxon>
    </lineage>
</organism>
<proteinExistence type="predicted"/>
<feature type="domain" description="Glycosyltransferase 2-like" evidence="1">
    <location>
        <begin position="1"/>
        <end position="120"/>
    </location>
</feature>
<keyword evidence="3" id="KW-1185">Reference proteome</keyword>
<dbReference type="Proteomes" id="UP001500582">
    <property type="component" value="Unassembled WGS sequence"/>
</dbReference>
<comment type="caution">
    <text evidence="2">The sequence shown here is derived from an EMBL/GenBank/DDBJ whole genome shotgun (WGS) entry which is preliminary data.</text>
</comment>
<dbReference type="PANTHER" id="PTHR43685">
    <property type="entry name" value="GLYCOSYLTRANSFERASE"/>
    <property type="match status" value="1"/>
</dbReference>
<dbReference type="SUPFAM" id="SSF53448">
    <property type="entry name" value="Nucleotide-diphospho-sugar transferases"/>
    <property type="match status" value="1"/>
</dbReference>
<protein>
    <submittedName>
        <fullName evidence="2">Glycosyltransferase family 2 protein</fullName>
    </submittedName>
</protein>
<dbReference type="InterPro" id="IPR001173">
    <property type="entry name" value="Glyco_trans_2-like"/>
</dbReference>
<dbReference type="InterPro" id="IPR029044">
    <property type="entry name" value="Nucleotide-diphossugar_trans"/>
</dbReference>
<evidence type="ECO:0000259" key="1">
    <source>
        <dbReference type="Pfam" id="PF00535"/>
    </source>
</evidence>
<name>A0ABP8GMV3_9SPHI</name>
<reference evidence="3" key="1">
    <citation type="journal article" date="2019" name="Int. J. Syst. Evol. Microbiol.">
        <title>The Global Catalogue of Microorganisms (GCM) 10K type strain sequencing project: providing services to taxonomists for standard genome sequencing and annotation.</title>
        <authorList>
            <consortium name="The Broad Institute Genomics Platform"/>
            <consortium name="The Broad Institute Genome Sequencing Center for Infectious Disease"/>
            <person name="Wu L."/>
            <person name="Ma J."/>
        </authorList>
    </citation>
    <scope>NUCLEOTIDE SEQUENCE [LARGE SCALE GENOMIC DNA]</scope>
    <source>
        <strain evidence="3">JCM 17705</strain>
    </source>
</reference>
<dbReference type="Pfam" id="PF00535">
    <property type="entry name" value="Glycos_transf_2"/>
    <property type="match status" value="1"/>
</dbReference>
<dbReference type="InterPro" id="IPR050834">
    <property type="entry name" value="Glycosyltransf_2"/>
</dbReference>
<evidence type="ECO:0000313" key="2">
    <source>
        <dbReference type="EMBL" id="GAA4327277.1"/>
    </source>
</evidence>
<gene>
    <name evidence="2" type="ORF">GCM10023149_30600</name>
</gene>
<accession>A0ABP8GMV3</accession>
<sequence>MATYNGEHYIKEQLDSLLRQTYTNWKLMIRDDGSADNTIAIATGYTHRHTNISLQINHTSIKGARSNFAALYDMAAKSNDTRYIMFCDQDDIWLPEKIEKTLATMQEAEIQYPTVPIMVYGNLELMTSSGGFLDEQIRLMPRMDFNHTIAQNYAFGCTMMINKPLITAIDHIPTEAQNHDYWISLTATALGRAVYISEKLIRYRQHELNVTAQGAGFKKRIVRFTTGFKRQLTAFRSQITMLEKFLHIFDGKLTDDKKLMLESYLKAYRTGRLALLRVMKKHKIYKLGLMQNIGLLYTVMLFYKKLNPGMGDEREL</sequence>
<dbReference type="EMBL" id="BAABFT010000007">
    <property type="protein sequence ID" value="GAA4327277.1"/>
    <property type="molecule type" value="Genomic_DNA"/>
</dbReference>
<evidence type="ECO:0000313" key="3">
    <source>
        <dbReference type="Proteomes" id="UP001500582"/>
    </source>
</evidence>